<dbReference type="PANTHER" id="PTHR47664">
    <property type="entry name" value="NLPC_P60 DOMAIN-CONTAINING PROTEIN"/>
    <property type="match status" value="1"/>
</dbReference>
<gene>
    <name evidence="7" type="ORF">ECRASSUSDP1_LOCUS433</name>
</gene>
<evidence type="ECO:0000313" key="7">
    <source>
        <dbReference type="EMBL" id="CAI2359148.1"/>
    </source>
</evidence>
<dbReference type="GO" id="GO:0008234">
    <property type="term" value="F:cysteine-type peptidase activity"/>
    <property type="evidence" value="ECO:0007669"/>
    <property type="project" value="UniProtKB-KW"/>
</dbReference>
<comment type="caution">
    <text evidence="7">The sequence shown here is derived from an EMBL/GenBank/DDBJ whole genome shotgun (WGS) entry which is preliminary data.</text>
</comment>
<accession>A0AAD1TZT4</accession>
<protein>
    <recommendedName>
        <fullName evidence="6">NlpC/P60 domain-containing protein</fullName>
    </recommendedName>
</protein>
<feature type="compositionally biased region" description="Basic residues" evidence="5">
    <location>
        <begin position="1"/>
        <end position="13"/>
    </location>
</feature>
<sequence length="709" mass="82697">MEKNSKSTKKSKLKSTSFVRKPAGSSQNKSQVRNLSNLPQKATKPFVRSKTTSKNAHFVSLTSSQAKLDFPVKLNRKNKVIREKLRYKYLTTVKKYLGIPYKKSCYSPKDKEYYYPFYIDCCGVTRRACIDLKEELGFDIGWWNQGYQVDTLPIVLDEEELRPGDIIFYSAKLYSKDAKVHAHEMVHVEIFVGGDSGKESIGARRKGGVVKQYDHFKFVSKRFYNTVLHYRSLDTWLDGICKSWCPDHKWTTNKNSAYYVKIHRKKKKEQERSQLNDIPLEDYIESMAKNELCYFINERYQTKPIIAYLKKKGFYETDMNDKWSYRARLAFVVNLNEIDYARFKIGFHMVNKIPTLYRLNMAKNMAKVCENLKISMQLGYLDTFINLDEMIPEMYILDSIPDLWQFLNCENNGLWEVINGNYCEENPPLEVPDVMKFKHKILCIRKLEKHEISSDEDTDEEAKIKSPGKSGSKKGRTILDPDPDPTLNPNLPNLLHTKCRGLKRAASSLSQKVIVKKELDNDLPQIVLTVHLLVASVKPYLSIIHSEKCKEDIKQFISEREAAANEEETCEKVLTEIKEFSRLLMMEMKCHITPVFGCFEFFECSFTLDSHYNLRFRTIESNSNIFNKTCTSAKEKIGPQIISEKISMEKIAKLNNINLANVFKDGMEIVLRLHEIGWIRTEKSTFKCVLDMLRLSQKWKYEFLYTDFE</sequence>
<keyword evidence="3" id="KW-0378">Hydrolase</keyword>
<evidence type="ECO:0000256" key="5">
    <source>
        <dbReference type="SAM" id="MobiDB-lite"/>
    </source>
</evidence>
<keyword evidence="4" id="KW-0788">Thiol protease</keyword>
<name>A0AAD1TZT4_EUPCR</name>
<evidence type="ECO:0000256" key="4">
    <source>
        <dbReference type="ARBA" id="ARBA00022807"/>
    </source>
</evidence>
<evidence type="ECO:0000256" key="3">
    <source>
        <dbReference type="ARBA" id="ARBA00022801"/>
    </source>
</evidence>
<dbReference type="Proteomes" id="UP001295684">
    <property type="component" value="Unassembled WGS sequence"/>
</dbReference>
<dbReference type="SUPFAM" id="SSF54001">
    <property type="entry name" value="Cysteine proteinases"/>
    <property type="match status" value="1"/>
</dbReference>
<dbReference type="EMBL" id="CAMPGE010000402">
    <property type="protein sequence ID" value="CAI2359148.1"/>
    <property type="molecule type" value="Genomic_DNA"/>
</dbReference>
<feature type="compositionally biased region" description="Polar residues" evidence="5">
    <location>
        <begin position="24"/>
        <end position="40"/>
    </location>
</feature>
<dbReference type="InterPro" id="IPR000064">
    <property type="entry name" value="NLP_P60_dom"/>
</dbReference>
<organism evidence="7 8">
    <name type="scientific">Euplotes crassus</name>
    <dbReference type="NCBI Taxonomy" id="5936"/>
    <lineage>
        <taxon>Eukaryota</taxon>
        <taxon>Sar</taxon>
        <taxon>Alveolata</taxon>
        <taxon>Ciliophora</taxon>
        <taxon>Intramacronucleata</taxon>
        <taxon>Spirotrichea</taxon>
        <taxon>Hypotrichia</taxon>
        <taxon>Euplotida</taxon>
        <taxon>Euplotidae</taxon>
        <taxon>Moneuplotes</taxon>
    </lineage>
</organism>
<feature type="domain" description="NlpC/P60" evidence="6">
    <location>
        <begin position="83"/>
        <end position="230"/>
    </location>
</feature>
<reference evidence="7" key="1">
    <citation type="submission" date="2023-07" db="EMBL/GenBank/DDBJ databases">
        <authorList>
            <consortium name="AG Swart"/>
            <person name="Singh M."/>
            <person name="Singh A."/>
            <person name="Seah K."/>
            <person name="Emmerich C."/>
        </authorList>
    </citation>
    <scope>NUCLEOTIDE SEQUENCE</scope>
    <source>
        <strain evidence="7">DP1</strain>
    </source>
</reference>
<dbReference type="InterPro" id="IPR038765">
    <property type="entry name" value="Papain-like_cys_pep_sf"/>
</dbReference>
<dbReference type="GO" id="GO:0006508">
    <property type="term" value="P:proteolysis"/>
    <property type="evidence" value="ECO:0007669"/>
    <property type="project" value="UniProtKB-KW"/>
</dbReference>
<dbReference type="PROSITE" id="PS51935">
    <property type="entry name" value="NLPC_P60"/>
    <property type="match status" value="1"/>
</dbReference>
<dbReference type="PANTHER" id="PTHR47664:SF1">
    <property type="entry name" value="CHROMOSOME UNDETERMINED SCAFFOLD_14, WHOLE GENOME SHOTGUN SEQUENCE"/>
    <property type="match status" value="1"/>
</dbReference>
<evidence type="ECO:0000256" key="2">
    <source>
        <dbReference type="ARBA" id="ARBA00022670"/>
    </source>
</evidence>
<proteinExistence type="inferred from homology"/>
<evidence type="ECO:0000256" key="1">
    <source>
        <dbReference type="ARBA" id="ARBA00007074"/>
    </source>
</evidence>
<dbReference type="Gene3D" id="3.90.1720.10">
    <property type="entry name" value="endopeptidase domain like (from Nostoc punctiforme)"/>
    <property type="match status" value="1"/>
</dbReference>
<feature type="region of interest" description="Disordered" evidence="5">
    <location>
        <begin position="1"/>
        <end position="50"/>
    </location>
</feature>
<keyword evidence="2" id="KW-0645">Protease</keyword>
<feature type="region of interest" description="Disordered" evidence="5">
    <location>
        <begin position="455"/>
        <end position="490"/>
    </location>
</feature>
<evidence type="ECO:0000313" key="8">
    <source>
        <dbReference type="Proteomes" id="UP001295684"/>
    </source>
</evidence>
<dbReference type="AlphaFoldDB" id="A0AAD1TZT4"/>
<keyword evidence="8" id="KW-1185">Reference proteome</keyword>
<evidence type="ECO:0000259" key="6">
    <source>
        <dbReference type="PROSITE" id="PS51935"/>
    </source>
</evidence>
<comment type="similarity">
    <text evidence="1">Belongs to the peptidase C40 family.</text>
</comment>